<dbReference type="PANTHER" id="PTHR32295:SF10">
    <property type="entry name" value="PROTEIN IQ-DOMAIN 25"/>
    <property type="match status" value="1"/>
</dbReference>
<dbReference type="Proteomes" id="UP000233837">
    <property type="component" value="Unassembled WGS sequence"/>
</dbReference>
<reference evidence="6 7" key="2">
    <citation type="journal article" date="2017" name="Nature">
        <title>The Apostasia genome and the evolution of orchids.</title>
        <authorList>
            <person name="Zhang G.Q."/>
            <person name="Liu K.W."/>
            <person name="Li Z."/>
            <person name="Lohaus R."/>
            <person name="Hsiao Y.Y."/>
            <person name="Niu S.C."/>
            <person name="Wang J.Y."/>
            <person name="Lin Y.C."/>
            <person name="Xu Q."/>
            <person name="Chen L.J."/>
            <person name="Yoshida K."/>
            <person name="Fujiwara S."/>
            <person name="Wang Z.W."/>
            <person name="Zhang Y.Q."/>
            <person name="Mitsuda N."/>
            <person name="Wang M."/>
            <person name="Liu G.H."/>
            <person name="Pecoraro L."/>
            <person name="Huang H.X."/>
            <person name="Xiao X.J."/>
            <person name="Lin M."/>
            <person name="Wu X.Y."/>
            <person name="Wu W.L."/>
            <person name="Chen Y.Y."/>
            <person name="Chang S.B."/>
            <person name="Sakamoto S."/>
            <person name="Ohme-Takagi M."/>
            <person name="Yagi M."/>
            <person name="Zeng S.J."/>
            <person name="Shen C.Y."/>
            <person name="Yeh C.M."/>
            <person name="Luo Y.B."/>
            <person name="Tsai W.C."/>
            <person name="Van de Peer Y."/>
            <person name="Liu Z.J."/>
        </authorList>
    </citation>
    <scope>NUCLEOTIDE SEQUENCE [LARGE SCALE GENOMIC DNA]</scope>
    <source>
        <tissue evidence="6">The whole plant</tissue>
    </source>
</reference>
<name>A0A2I0VHA9_9ASPA</name>
<comment type="function">
    <text evidence="4">May be involved in cooperative interactions with calmodulins or calmodulin-like proteins. Recruits calmodulin proteins to microtubules, thus being a potential scaffold in cellular signaling and trafficking. May associate with nucleic acids and regulate gene expression at the transcriptional or post-transcriptional level.</text>
</comment>
<keyword evidence="7" id="KW-1185">Reference proteome</keyword>
<dbReference type="AlphaFoldDB" id="A0A2I0VHA9"/>
<evidence type="ECO:0000256" key="3">
    <source>
        <dbReference type="ARBA" id="ARBA00024378"/>
    </source>
</evidence>
<evidence type="ECO:0000313" key="7">
    <source>
        <dbReference type="Proteomes" id="UP000233837"/>
    </source>
</evidence>
<evidence type="ECO:0000256" key="2">
    <source>
        <dbReference type="ARBA" id="ARBA00024341"/>
    </source>
</evidence>
<comment type="similarity">
    <text evidence="2">Belongs to the IQD family.</text>
</comment>
<dbReference type="PROSITE" id="PS50096">
    <property type="entry name" value="IQ"/>
    <property type="match status" value="2"/>
</dbReference>
<accession>A0A2I0VHA9</accession>
<protein>
    <submittedName>
        <fullName evidence="6">Protein IQ-DOMAIN 31</fullName>
    </submittedName>
</protein>
<gene>
    <name evidence="6" type="primary">IQD31</name>
    <name evidence="6" type="ORF">MA16_Dca024231</name>
</gene>
<proteinExistence type="inferred from homology"/>
<dbReference type="Gene3D" id="1.20.5.190">
    <property type="match status" value="1"/>
</dbReference>
<feature type="domain" description="DUF4005" evidence="5">
    <location>
        <begin position="302"/>
        <end position="386"/>
    </location>
</feature>
<dbReference type="Pfam" id="PF13178">
    <property type="entry name" value="DUF4005"/>
    <property type="match status" value="1"/>
</dbReference>
<dbReference type="CDD" id="cd23767">
    <property type="entry name" value="IQCD"/>
    <property type="match status" value="1"/>
</dbReference>
<dbReference type="Pfam" id="PF00612">
    <property type="entry name" value="IQ"/>
    <property type="match status" value="2"/>
</dbReference>
<evidence type="ECO:0000256" key="4">
    <source>
        <dbReference type="ARBA" id="ARBA00045534"/>
    </source>
</evidence>
<comment type="subunit">
    <text evidence="3">Binds to multiple calmodulin (CaM) in the presence of Ca(2+) and CaM-like proteins.</text>
</comment>
<organism evidence="6 7">
    <name type="scientific">Dendrobium catenatum</name>
    <dbReference type="NCBI Taxonomy" id="906689"/>
    <lineage>
        <taxon>Eukaryota</taxon>
        <taxon>Viridiplantae</taxon>
        <taxon>Streptophyta</taxon>
        <taxon>Embryophyta</taxon>
        <taxon>Tracheophyta</taxon>
        <taxon>Spermatophyta</taxon>
        <taxon>Magnoliopsida</taxon>
        <taxon>Liliopsida</taxon>
        <taxon>Asparagales</taxon>
        <taxon>Orchidaceae</taxon>
        <taxon>Epidendroideae</taxon>
        <taxon>Malaxideae</taxon>
        <taxon>Dendrobiinae</taxon>
        <taxon>Dendrobium</taxon>
    </lineage>
</organism>
<dbReference type="EMBL" id="KZ503581">
    <property type="protein sequence ID" value="PKU62808.1"/>
    <property type="molecule type" value="Genomic_DNA"/>
</dbReference>
<dbReference type="InterPro" id="IPR027417">
    <property type="entry name" value="P-loop_NTPase"/>
</dbReference>
<dbReference type="InterPro" id="IPR025064">
    <property type="entry name" value="DUF4005"/>
</dbReference>
<evidence type="ECO:0000259" key="5">
    <source>
        <dbReference type="Pfam" id="PF13178"/>
    </source>
</evidence>
<dbReference type="InterPro" id="IPR000048">
    <property type="entry name" value="IQ_motif_EF-hand-BS"/>
</dbReference>
<reference evidence="6 7" key="1">
    <citation type="journal article" date="2016" name="Sci. Rep.">
        <title>The Dendrobium catenatum Lindl. genome sequence provides insights into polysaccharide synthase, floral development and adaptive evolution.</title>
        <authorList>
            <person name="Zhang G.Q."/>
            <person name="Xu Q."/>
            <person name="Bian C."/>
            <person name="Tsai W.C."/>
            <person name="Yeh C.M."/>
            <person name="Liu K.W."/>
            <person name="Yoshida K."/>
            <person name="Zhang L.S."/>
            <person name="Chang S.B."/>
            <person name="Chen F."/>
            <person name="Shi Y."/>
            <person name="Su Y.Y."/>
            <person name="Zhang Y.Q."/>
            <person name="Chen L.J."/>
            <person name="Yin Y."/>
            <person name="Lin M."/>
            <person name="Huang H."/>
            <person name="Deng H."/>
            <person name="Wang Z.W."/>
            <person name="Zhu S.L."/>
            <person name="Zhao X."/>
            <person name="Deng C."/>
            <person name="Niu S.C."/>
            <person name="Huang J."/>
            <person name="Wang M."/>
            <person name="Liu G.H."/>
            <person name="Yang H.J."/>
            <person name="Xiao X.J."/>
            <person name="Hsiao Y.Y."/>
            <person name="Wu W.L."/>
            <person name="Chen Y.Y."/>
            <person name="Mitsuda N."/>
            <person name="Ohme-Takagi M."/>
            <person name="Luo Y.B."/>
            <person name="Van de Peer Y."/>
            <person name="Liu Z.J."/>
        </authorList>
    </citation>
    <scope>NUCLEOTIDE SEQUENCE [LARGE SCALE GENOMIC DNA]</scope>
    <source>
        <tissue evidence="6">The whole plant</tissue>
    </source>
</reference>
<dbReference type="GO" id="GO:0005516">
    <property type="term" value="F:calmodulin binding"/>
    <property type="evidence" value="ECO:0007669"/>
    <property type="project" value="UniProtKB-KW"/>
</dbReference>
<evidence type="ECO:0000256" key="1">
    <source>
        <dbReference type="ARBA" id="ARBA00022860"/>
    </source>
</evidence>
<dbReference type="SUPFAM" id="SSF52540">
    <property type="entry name" value="P-loop containing nucleoside triphosphate hydrolases"/>
    <property type="match status" value="1"/>
</dbReference>
<dbReference type="SMART" id="SM00015">
    <property type="entry name" value="IQ"/>
    <property type="match status" value="2"/>
</dbReference>
<dbReference type="PANTHER" id="PTHR32295">
    <property type="entry name" value="IQ-DOMAIN 5-RELATED"/>
    <property type="match status" value="1"/>
</dbReference>
<sequence>MPDSYWLSDFAGHLCKDAFLSIAGLLPDALLLIFVIRLQSFRPPSLADYGPPDLRSSVQITMGRATKWLRRLFGSKRETGEPKVPCNEERKEKKRWSFKSGRDSFDTAGRIPPAEAAWLRPLYGETEEEQSKHAIAVAAATAAVADAAVAAAQAAVAVVRLTSNGGGVVFRGVHERLAAIKIQTYFRGYLARRALRALKALVKLQALVRGYLIRKKAAATLHSMEALIRVQQTVRAQKSKSLIFHRSLERIDEIRTEKASSFHSSSLDWSPKIIKTSPLPRQLQRRPLTPDWNLHLDQCRCSFTAQSTPRFMNSVTGFLPPSPSTDHPHYMSKTQAFEAKVRSQSAPKQRTEPSRKRVPLGELMVDQEQARASLSCHGIQRSCSQGKESLNFKNAVAGRLELNRETERSFYFQRK</sequence>
<keyword evidence="1" id="KW-0112">Calmodulin-binding</keyword>
<evidence type="ECO:0000313" key="6">
    <source>
        <dbReference type="EMBL" id="PKU62808.1"/>
    </source>
</evidence>